<dbReference type="PANTHER" id="PTHR42928:SF5">
    <property type="entry name" value="BLR1237 PROTEIN"/>
    <property type="match status" value="1"/>
</dbReference>
<dbReference type="CDD" id="cd07012">
    <property type="entry name" value="PBP2_Bug_TTT"/>
    <property type="match status" value="1"/>
</dbReference>
<dbReference type="Gene3D" id="3.40.190.10">
    <property type="entry name" value="Periplasmic binding protein-like II"/>
    <property type="match status" value="1"/>
</dbReference>
<dbReference type="InterPro" id="IPR005064">
    <property type="entry name" value="BUG"/>
</dbReference>
<dbReference type="PANTHER" id="PTHR42928">
    <property type="entry name" value="TRICARBOXYLATE-BINDING PROTEIN"/>
    <property type="match status" value="1"/>
</dbReference>
<proteinExistence type="inferred from homology"/>
<evidence type="ECO:0000313" key="4">
    <source>
        <dbReference type="Proteomes" id="UP000194139"/>
    </source>
</evidence>
<dbReference type="EMBL" id="CP021109">
    <property type="protein sequence ID" value="ARP85275.1"/>
    <property type="molecule type" value="Genomic_DNA"/>
</dbReference>
<sequence>MKIYSKISALIGAAALATATLAHADNWPARPLKLIVSQGAGGSTDTIARTWAEHVGRTIGQPIVVENRPGAGGIIAAQATLAQPADGYTLFMAGVSQMVLNKFVYKPLAYDPDKDFVGVATLSVVPFVLVANPATGFKSFDDLKKAALARPDHLNFASSGRGNSTHLVVELLQKQTGIRMSHIPYRGETDGVVATASGSTDVMAPTLSTALPLIKSGKLVPLLLLSKQRNPDLPDVPTAKELGMDGFDDIGWAGIAAKTGTPPEVLEKLHAATNAFLDDPATAAKFQSMQTQILKTGQEALMRYTARDTIKWRDAIGNLELSPN</sequence>
<evidence type="ECO:0000256" key="2">
    <source>
        <dbReference type="SAM" id="SignalP"/>
    </source>
</evidence>
<accession>A0A1W6YVY7</accession>
<dbReference type="SUPFAM" id="SSF53850">
    <property type="entry name" value="Periplasmic binding protein-like II"/>
    <property type="match status" value="1"/>
</dbReference>
<gene>
    <name evidence="3" type="ORF">CAL13_02870</name>
</gene>
<dbReference type="PIRSF" id="PIRSF017082">
    <property type="entry name" value="YflP"/>
    <property type="match status" value="1"/>
</dbReference>
<evidence type="ECO:0000256" key="1">
    <source>
        <dbReference type="ARBA" id="ARBA00006987"/>
    </source>
</evidence>
<keyword evidence="2" id="KW-0732">Signal</keyword>
<dbReference type="InterPro" id="IPR042100">
    <property type="entry name" value="Bug_dom1"/>
</dbReference>
<protein>
    <submittedName>
        <fullName evidence="3">ABC transporter substrate-binding protein</fullName>
    </submittedName>
</protein>
<feature type="signal peptide" evidence="2">
    <location>
        <begin position="1"/>
        <end position="24"/>
    </location>
</feature>
<evidence type="ECO:0000313" key="3">
    <source>
        <dbReference type="EMBL" id="ARP85275.1"/>
    </source>
</evidence>
<keyword evidence="4" id="KW-1185">Reference proteome</keyword>
<feature type="chain" id="PRO_5013366340" evidence="2">
    <location>
        <begin position="25"/>
        <end position="324"/>
    </location>
</feature>
<dbReference type="Proteomes" id="UP000194139">
    <property type="component" value="Chromosome"/>
</dbReference>
<name>A0A1W6YVY7_9BORD</name>
<dbReference type="Gene3D" id="3.40.190.150">
    <property type="entry name" value="Bordetella uptake gene, domain 1"/>
    <property type="match status" value="1"/>
</dbReference>
<organism evidence="3 4">
    <name type="scientific">Bordetella genomosp. 9</name>
    <dbReference type="NCBI Taxonomy" id="1416803"/>
    <lineage>
        <taxon>Bacteria</taxon>
        <taxon>Pseudomonadati</taxon>
        <taxon>Pseudomonadota</taxon>
        <taxon>Betaproteobacteria</taxon>
        <taxon>Burkholderiales</taxon>
        <taxon>Alcaligenaceae</taxon>
        <taxon>Bordetella</taxon>
    </lineage>
</organism>
<reference evidence="3 4" key="1">
    <citation type="submission" date="2017-05" db="EMBL/GenBank/DDBJ databases">
        <title>Complete and WGS of Bordetella genogroups.</title>
        <authorList>
            <person name="Spilker T."/>
            <person name="LiPuma J."/>
        </authorList>
    </citation>
    <scope>NUCLEOTIDE SEQUENCE [LARGE SCALE GENOMIC DNA]</scope>
    <source>
        <strain evidence="3 4">AU17164</strain>
    </source>
</reference>
<dbReference type="AlphaFoldDB" id="A0A1W6YVY7"/>
<comment type="similarity">
    <text evidence="1">Belongs to the UPF0065 (bug) family.</text>
</comment>
<dbReference type="Pfam" id="PF03401">
    <property type="entry name" value="TctC"/>
    <property type="match status" value="1"/>
</dbReference>
<dbReference type="RefSeq" id="WP_086071448.1">
    <property type="nucleotide sequence ID" value="NZ_CP021109.1"/>
</dbReference>